<dbReference type="EMBL" id="FNCE01000001">
    <property type="protein sequence ID" value="SDF58280.1"/>
    <property type="molecule type" value="Genomic_DNA"/>
</dbReference>
<dbReference type="RefSeq" id="WP_176758479.1">
    <property type="nucleotide sequence ID" value="NZ_FNCE01000001.1"/>
</dbReference>
<dbReference type="AlphaFoldDB" id="A0A1G7MAV8"/>
<sequence length="384" mass="40904">MAPQRGGASRDPVRLAIIGLAALVVLILVIGFGVVRDAGFFGMADPVRSIVFPDLKGQLERVERVEVAGPKGEVTLTRDGDGWSVVQKNGYPAQAEQITAMLNAITGMPALQRLDTGEAQFDGLGVAADSEEGTRVTLSTGEGERLRTILIGMEKAAPGAEDLEAYYVRASDSQTVWLADADLAFPADPMAWLDTEAFAVPRARIRAVKTAPASGQPVHIRRDGPEDATFAGVGLPSDIELEGDWVLGELVVPFQSVQFSDVRRADEPLQPGGDEQGYVTTFDGVKIWYTLESRDGGQWARFAVESVAKTTADAEQGAAEDGENGPPVTAEDLNTRLSRWQFRLPEFHAQRMSRSIADLPRKGVGATEGATTAPADADAEGGGD</sequence>
<feature type="transmembrane region" description="Helical" evidence="2">
    <location>
        <begin position="12"/>
        <end position="35"/>
    </location>
</feature>
<feature type="region of interest" description="Disordered" evidence="1">
    <location>
        <begin position="354"/>
        <end position="384"/>
    </location>
</feature>
<feature type="domain" description="DUF4340" evidence="3">
    <location>
        <begin position="83"/>
        <end position="267"/>
    </location>
</feature>
<dbReference type="Pfam" id="PF14238">
    <property type="entry name" value="DUF4340"/>
    <property type="match status" value="1"/>
</dbReference>
<keyword evidence="2" id="KW-0812">Transmembrane</keyword>
<name>A0A1G7MAV8_9PROT</name>
<evidence type="ECO:0000313" key="5">
    <source>
        <dbReference type="Proteomes" id="UP000199415"/>
    </source>
</evidence>
<proteinExistence type="predicted"/>
<gene>
    <name evidence="4" type="ORF">SAMN05216241_101527</name>
</gene>
<reference evidence="4 5" key="1">
    <citation type="submission" date="2016-10" db="EMBL/GenBank/DDBJ databases">
        <authorList>
            <person name="de Groot N.N."/>
        </authorList>
    </citation>
    <scope>NUCLEOTIDE SEQUENCE [LARGE SCALE GENOMIC DNA]</scope>
    <source>
        <strain evidence="4 5">DSM 25584</strain>
    </source>
</reference>
<keyword evidence="2" id="KW-1133">Transmembrane helix</keyword>
<dbReference type="STRING" id="1082479.SAMN05216241_101527"/>
<feature type="region of interest" description="Disordered" evidence="1">
    <location>
        <begin position="312"/>
        <end position="331"/>
    </location>
</feature>
<dbReference type="InterPro" id="IPR025641">
    <property type="entry name" value="DUF4340"/>
</dbReference>
<evidence type="ECO:0000313" key="4">
    <source>
        <dbReference type="EMBL" id="SDF58280.1"/>
    </source>
</evidence>
<accession>A0A1G7MAV8</accession>
<keyword evidence="2" id="KW-0472">Membrane</keyword>
<dbReference type="Proteomes" id="UP000199415">
    <property type="component" value="Unassembled WGS sequence"/>
</dbReference>
<evidence type="ECO:0000259" key="3">
    <source>
        <dbReference type="Pfam" id="PF14238"/>
    </source>
</evidence>
<organism evidence="4 5">
    <name type="scientific">Limimonas halophila</name>
    <dbReference type="NCBI Taxonomy" id="1082479"/>
    <lineage>
        <taxon>Bacteria</taxon>
        <taxon>Pseudomonadati</taxon>
        <taxon>Pseudomonadota</taxon>
        <taxon>Alphaproteobacteria</taxon>
        <taxon>Rhodospirillales</taxon>
        <taxon>Rhodovibrionaceae</taxon>
        <taxon>Limimonas</taxon>
    </lineage>
</organism>
<protein>
    <recommendedName>
        <fullName evidence="3">DUF4340 domain-containing protein</fullName>
    </recommendedName>
</protein>
<feature type="compositionally biased region" description="Low complexity" evidence="1">
    <location>
        <begin position="363"/>
        <end position="376"/>
    </location>
</feature>
<keyword evidence="5" id="KW-1185">Reference proteome</keyword>
<evidence type="ECO:0000256" key="1">
    <source>
        <dbReference type="SAM" id="MobiDB-lite"/>
    </source>
</evidence>
<evidence type="ECO:0000256" key="2">
    <source>
        <dbReference type="SAM" id="Phobius"/>
    </source>
</evidence>